<evidence type="ECO:0000256" key="1">
    <source>
        <dbReference type="SAM" id="Phobius"/>
    </source>
</evidence>
<keyword evidence="3" id="KW-0808">Transferase</keyword>
<feature type="domain" description="Glycosyltransferase 2-like" evidence="2">
    <location>
        <begin position="59"/>
        <end position="244"/>
    </location>
</feature>
<dbReference type="EMBL" id="DSVQ01000006">
    <property type="protein sequence ID" value="HGT38159.1"/>
    <property type="molecule type" value="Genomic_DNA"/>
</dbReference>
<proteinExistence type="predicted"/>
<dbReference type="PANTHER" id="PTHR43179">
    <property type="entry name" value="RHAMNOSYLTRANSFERASE WBBL"/>
    <property type="match status" value="1"/>
</dbReference>
<evidence type="ECO:0000313" key="3">
    <source>
        <dbReference type="EMBL" id="HGT38159.1"/>
    </source>
</evidence>
<accession>A0A7C4LKW0</accession>
<dbReference type="InterPro" id="IPR001173">
    <property type="entry name" value="Glyco_trans_2-like"/>
</dbReference>
<organism evidence="3">
    <name type="scientific">Schlesneria paludicola</name>
    <dbReference type="NCBI Taxonomy" id="360056"/>
    <lineage>
        <taxon>Bacteria</taxon>
        <taxon>Pseudomonadati</taxon>
        <taxon>Planctomycetota</taxon>
        <taxon>Planctomycetia</taxon>
        <taxon>Planctomycetales</taxon>
        <taxon>Planctomycetaceae</taxon>
        <taxon>Schlesneria</taxon>
    </lineage>
</organism>
<dbReference type="Pfam" id="PF00535">
    <property type="entry name" value="Glycos_transf_2"/>
    <property type="match status" value="1"/>
</dbReference>
<keyword evidence="1" id="KW-0472">Membrane</keyword>
<dbReference type="Gene3D" id="3.90.550.10">
    <property type="entry name" value="Spore Coat Polysaccharide Biosynthesis Protein SpsA, Chain A"/>
    <property type="match status" value="1"/>
</dbReference>
<keyword evidence="1" id="KW-0812">Transmembrane</keyword>
<reference evidence="3" key="1">
    <citation type="journal article" date="2020" name="mSystems">
        <title>Genome- and Community-Level Interaction Insights into Carbon Utilization and Element Cycling Functions of Hydrothermarchaeota in Hydrothermal Sediment.</title>
        <authorList>
            <person name="Zhou Z."/>
            <person name="Liu Y."/>
            <person name="Xu W."/>
            <person name="Pan J."/>
            <person name="Luo Z.H."/>
            <person name="Li M."/>
        </authorList>
    </citation>
    <scope>NUCLEOTIDE SEQUENCE [LARGE SCALE GENOMIC DNA]</scope>
    <source>
        <strain evidence="3">SpSt-508</strain>
    </source>
</reference>
<gene>
    <name evidence="3" type="ORF">ENS64_02660</name>
</gene>
<dbReference type="CDD" id="cd04186">
    <property type="entry name" value="GT_2_like_c"/>
    <property type="match status" value="1"/>
</dbReference>
<dbReference type="SUPFAM" id="SSF53448">
    <property type="entry name" value="Nucleotide-diphospho-sugar transferases"/>
    <property type="match status" value="1"/>
</dbReference>
<dbReference type="AlphaFoldDB" id="A0A7C4LKW0"/>
<protein>
    <submittedName>
        <fullName evidence="3">Glycosyltransferase family 2 protein</fullName>
    </submittedName>
</protein>
<sequence length="370" mass="41728">MAEIYLPAASGAFTTMRRRRRGDFFPDETRTDQAATLVEVGNRVMNTKASDGEMLTSVSICVVNWNARDLLRECLQSIRDHAGVTCEVLVCDNGSSDGSVEMVSSEFSHVTLIRNKENVGFARANNQLIALASGKYVLLLNSDAFLQAGVLPYLCRFMNEHPGCGACSPRLVNREGREQKQFERFPSLGRLCLRRLGGKVWPVSWWMRPVKRLGRRRQWPTQAVVVDSLPGACMLLRRVALEEVGGLNGDLFFYGEEADLCWRLRAAGWLCMYVPEVTAVHLVGSSSRRNTELDGDWEITRGEIVFLRRFRGRLYAIVAAVIVIVSSALEAMVELLKYPLRVVVGDRKAMCKLKTAWWRVVKWMCLWSDA</sequence>
<comment type="caution">
    <text evidence="3">The sequence shown here is derived from an EMBL/GenBank/DDBJ whole genome shotgun (WGS) entry which is preliminary data.</text>
</comment>
<dbReference type="InterPro" id="IPR029044">
    <property type="entry name" value="Nucleotide-diphossugar_trans"/>
</dbReference>
<evidence type="ECO:0000259" key="2">
    <source>
        <dbReference type="Pfam" id="PF00535"/>
    </source>
</evidence>
<name>A0A7C4LKW0_9PLAN</name>
<feature type="transmembrane region" description="Helical" evidence="1">
    <location>
        <begin position="314"/>
        <end position="333"/>
    </location>
</feature>
<dbReference type="PANTHER" id="PTHR43179:SF7">
    <property type="entry name" value="RHAMNOSYLTRANSFERASE WBBL"/>
    <property type="match status" value="1"/>
</dbReference>
<dbReference type="GO" id="GO:0016740">
    <property type="term" value="F:transferase activity"/>
    <property type="evidence" value="ECO:0007669"/>
    <property type="project" value="UniProtKB-KW"/>
</dbReference>
<keyword evidence="1" id="KW-1133">Transmembrane helix</keyword>